<gene>
    <name evidence="1" type="ORF">PCANC_24917</name>
</gene>
<reference evidence="1 2" key="1">
    <citation type="submission" date="2017-11" db="EMBL/GenBank/DDBJ databases">
        <title>De novo assembly and phasing of dikaryotic genomes from two isolates of Puccinia coronata f. sp. avenae, the causal agent of oat crown rust.</title>
        <authorList>
            <person name="Miller M.E."/>
            <person name="Zhang Y."/>
            <person name="Omidvar V."/>
            <person name="Sperschneider J."/>
            <person name="Schwessinger B."/>
            <person name="Raley C."/>
            <person name="Palmer J.M."/>
            <person name="Garnica D."/>
            <person name="Upadhyaya N."/>
            <person name="Rathjen J."/>
            <person name="Taylor J.M."/>
            <person name="Park R.F."/>
            <person name="Dodds P.N."/>
            <person name="Hirsch C.D."/>
            <person name="Kianian S.F."/>
            <person name="Figueroa M."/>
        </authorList>
    </citation>
    <scope>NUCLEOTIDE SEQUENCE [LARGE SCALE GENOMIC DNA]</scope>
    <source>
        <strain evidence="1">12NC29</strain>
    </source>
</reference>
<name>A0A2N5U3M4_9BASI</name>
<dbReference type="OrthoDB" id="2678913at2759"/>
<protein>
    <submittedName>
        <fullName evidence="1">Uncharacterized protein</fullName>
    </submittedName>
</protein>
<accession>A0A2N5U3M4</accession>
<evidence type="ECO:0000313" key="1">
    <source>
        <dbReference type="EMBL" id="PLW32353.1"/>
    </source>
</evidence>
<dbReference type="AlphaFoldDB" id="A0A2N5U3M4"/>
<dbReference type="PANTHER" id="PTHR33050:SF7">
    <property type="entry name" value="RIBONUCLEASE H"/>
    <property type="match status" value="1"/>
</dbReference>
<keyword evidence="2" id="KW-1185">Reference proteome</keyword>
<sequence>MAGRLNHVLYMLPQLCCYLNSLYQMLCSWEYKEALRAVPENVNEDIRYRNMTLLTFLATRLIPNPAPTQIG</sequence>
<dbReference type="Proteomes" id="UP000235388">
    <property type="component" value="Unassembled WGS sequence"/>
</dbReference>
<proteinExistence type="predicted"/>
<dbReference type="STRING" id="200324.A0A2N5U3M4"/>
<organism evidence="1 2">
    <name type="scientific">Puccinia coronata f. sp. avenae</name>
    <dbReference type="NCBI Taxonomy" id="200324"/>
    <lineage>
        <taxon>Eukaryota</taxon>
        <taxon>Fungi</taxon>
        <taxon>Dikarya</taxon>
        <taxon>Basidiomycota</taxon>
        <taxon>Pucciniomycotina</taxon>
        <taxon>Pucciniomycetes</taxon>
        <taxon>Pucciniales</taxon>
        <taxon>Pucciniaceae</taxon>
        <taxon>Puccinia</taxon>
    </lineage>
</organism>
<dbReference type="PANTHER" id="PTHR33050">
    <property type="entry name" value="REVERSE TRANSCRIPTASE DOMAIN-CONTAINING PROTEIN"/>
    <property type="match status" value="1"/>
</dbReference>
<comment type="caution">
    <text evidence="1">The sequence shown here is derived from an EMBL/GenBank/DDBJ whole genome shotgun (WGS) entry which is preliminary data.</text>
</comment>
<dbReference type="InterPro" id="IPR052055">
    <property type="entry name" value="Hepadnavirus_pol/RT"/>
</dbReference>
<evidence type="ECO:0000313" key="2">
    <source>
        <dbReference type="Proteomes" id="UP000235388"/>
    </source>
</evidence>
<dbReference type="EMBL" id="PGCJ01000324">
    <property type="protein sequence ID" value="PLW32353.1"/>
    <property type="molecule type" value="Genomic_DNA"/>
</dbReference>